<evidence type="ECO:0000313" key="2">
    <source>
        <dbReference type="EMBL" id="EQC26785.1"/>
    </source>
</evidence>
<reference evidence="2 3" key="1">
    <citation type="submission" date="2012-04" db="EMBL/GenBank/DDBJ databases">
        <title>The Genome Sequence of Saprolegnia declina VS20.</title>
        <authorList>
            <consortium name="The Broad Institute Genome Sequencing Platform"/>
            <person name="Russ C."/>
            <person name="Nusbaum C."/>
            <person name="Tyler B."/>
            <person name="van West P."/>
            <person name="Dieguez-Uribeondo J."/>
            <person name="de Bruijn I."/>
            <person name="Tripathy S."/>
            <person name="Jiang R."/>
            <person name="Young S.K."/>
            <person name="Zeng Q."/>
            <person name="Gargeya S."/>
            <person name="Fitzgerald M."/>
            <person name="Haas B."/>
            <person name="Abouelleil A."/>
            <person name="Alvarado L."/>
            <person name="Arachchi H.M."/>
            <person name="Berlin A."/>
            <person name="Chapman S.B."/>
            <person name="Goldberg J."/>
            <person name="Griggs A."/>
            <person name="Gujja S."/>
            <person name="Hansen M."/>
            <person name="Howarth C."/>
            <person name="Imamovic A."/>
            <person name="Larimer J."/>
            <person name="McCowen C."/>
            <person name="Montmayeur A."/>
            <person name="Murphy C."/>
            <person name="Neiman D."/>
            <person name="Pearson M."/>
            <person name="Priest M."/>
            <person name="Roberts A."/>
            <person name="Saif S."/>
            <person name="Shea T."/>
            <person name="Sisk P."/>
            <person name="Sykes S."/>
            <person name="Wortman J."/>
            <person name="Nusbaum C."/>
            <person name="Birren B."/>
        </authorList>
    </citation>
    <scope>NUCLEOTIDE SEQUENCE [LARGE SCALE GENOMIC DNA]</scope>
    <source>
        <strain evidence="2 3">VS20</strain>
    </source>
</reference>
<evidence type="ECO:0000313" key="3">
    <source>
        <dbReference type="Proteomes" id="UP000030762"/>
    </source>
</evidence>
<gene>
    <name evidence="2" type="ORF">SDRG_15374</name>
</gene>
<dbReference type="VEuPathDB" id="FungiDB:SDRG_15374"/>
<dbReference type="RefSeq" id="XP_008619767.1">
    <property type="nucleotide sequence ID" value="XM_008621545.1"/>
</dbReference>
<feature type="domain" description="Protein kinase" evidence="1">
    <location>
        <begin position="1"/>
        <end position="79"/>
    </location>
</feature>
<protein>
    <recommendedName>
        <fullName evidence="1">Protein kinase domain-containing protein</fullName>
    </recommendedName>
</protein>
<dbReference type="GO" id="GO:0005524">
    <property type="term" value="F:ATP binding"/>
    <property type="evidence" value="ECO:0007669"/>
    <property type="project" value="InterPro"/>
</dbReference>
<dbReference type="PANTHER" id="PTHR44329">
    <property type="entry name" value="SERINE/THREONINE-PROTEIN KINASE TNNI3K-RELATED"/>
    <property type="match status" value="1"/>
</dbReference>
<dbReference type="InterPro" id="IPR000719">
    <property type="entry name" value="Prot_kinase_dom"/>
</dbReference>
<dbReference type="GeneID" id="19956101"/>
<dbReference type="EMBL" id="JH767221">
    <property type="protein sequence ID" value="EQC26785.1"/>
    <property type="molecule type" value="Genomic_DNA"/>
</dbReference>
<dbReference type="AlphaFoldDB" id="T0Q088"/>
<dbReference type="OrthoDB" id="4062651at2759"/>
<dbReference type="Proteomes" id="UP000030762">
    <property type="component" value="Unassembled WGS sequence"/>
</dbReference>
<feature type="non-terminal residue" evidence="2">
    <location>
        <position position="96"/>
    </location>
</feature>
<dbReference type="InParanoid" id="T0Q088"/>
<name>T0Q088_SAPDV</name>
<sequence length="96" mass="10397">MTTGAGTNKWRAPEVLTSGSRYGTPADIYSFGILLETLYPNPTDASTEWVTTLAADCTAVNPTRRPTAAKIVDLLRPNLQAQPHLVTSMPTFEVDC</sequence>
<keyword evidence="3" id="KW-1185">Reference proteome</keyword>
<dbReference type="GO" id="GO:0004674">
    <property type="term" value="F:protein serine/threonine kinase activity"/>
    <property type="evidence" value="ECO:0007669"/>
    <property type="project" value="TreeGrafter"/>
</dbReference>
<dbReference type="InterPro" id="IPR051681">
    <property type="entry name" value="Ser/Thr_Kinases-Pseudokinases"/>
</dbReference>
<dbReference type="Gene3D" id="1.10.510.10">
    <property type="entry name" value="Transferase(Phosphotransferase) domain 1"/>
    <property type="match status" value="1"/>
</dbReference>
<proteinExistence type="predicted"/>
<organism evidence="2 3">
    <name type="scientific">Saprolegnia diclina (strain VS20)</name>
    <dbReference type="NCBI Taxonomy" id="1156394"/>
    <lineage>
        <taxon>Eukaryota</taxon>
        <taxon>Sar</taxon>
        <taxon>Stramenopiles</taxon>
        <taxon>Oomycota</taxon>
        <taxon>Saprolegniomycetes</taxon>
        <taxon>Saprolegniales</taxon>
        <taxon>Saprolegniaceae</taxon>
        <taxon>Saprolegnia</taxon>
    </lineage>
</organism>
<dbReference type="PROSITE" id="PS50011">
    <property type="entry name" value="PROTEIN_KINASE_DOM"/>
    <property type="match status" value="1"/>
</dbReference>
<dbReference type="SUPFAM" id="SSF56112">
    <property type="entry name" value="Protein kinase-like (PK-like)"/>
    <property type="match status" value="1"/>
</dbReference>
<accession>T0Q088</accession>
<evidence type="ECO:0000259" key="1">
    <source>
        <dbReference type="PROSITE" id="PS50011"/>
    </source>
</evidence>
<dbReference type="InterPro" id="IPR011009">
    <property type="entry name" value="Kinase-like_dom_sf"/>
</dbReference>
<dbReference type="PANTHER" id="PTHR44329:SF214">
    <property type="entry name" value="PROTEIN KINASE DOMAIN-CONTAINING PROTEIN"/>
    <property type="match status" value="1"/>
</dbReference>